<reference evidence="4 5" key="2">
    <citation type="journal article" date="2012" name="J. Bacteriol.">
        <title>Complete genome sequences of Desulfosporosinus orientis DSM765T, Desulfosporosinus youngiae DSM17734T, Desulfosporosinus meridiei DSM13257T, and Desulfosporosinus acidiphilus DSM22704T.</title>
        <authorList>
            <person name="Pester M."/>
            <person name="Brambilla E."/>
            <person name="Alazard D."/>
            <person name="Rattei T."/>
            <person name="Weinmaier T."/>
            <person name="Han J."/>
            <person name="Lucas S."/>
            <person name="Lapidus A."/>
            <person name="Cheng J.F."/>
            <person name="Goodwin L."/>
            <person name="Pitluck S."/>
            <person name="Peters L."/>
            <person name="Ovchinnikova G."/>
            <person name="Teshima H."/>
            <person name="Detter J.C."/>
            <person name="Han C.S."/>
            <person name="Tapia R."/>
            <person name="Land M.L."/>
            <person name="Hauser L."/>
            <person name="Kyrpides N.C."/>
            <person name="Ivanova N.N."/>
            <person name="Pagani I."/>
            <person name="Huntmann M."/>
            <person name="Wei C.L."/>
            <person name="Davenport K.W."/>
            <person name="Daligault H."/>
            <person name="Chain P.S."/>
            <person name="Chen A."/>
            <person name="Mavromatis K."/>
            <person name="Markowitz V."/>
            <person name="Szeto E."/>
            <person name="Mikhailova N."/>
            <person name="Pati A."/>
            <person name="Wagner M."/>
            <person name="Woyke T."/>
            <person name="Ollivier B."/>
            <person name="Klenk H.P."/>
            <person name="Spring S."/>
            <person name="Loy A."/>
        </authorList>
    </citation>
    <scope>NUCLEOTIDE SEQUENCE [LARGE SCALE GENOMIC DNA]</scope>
    <source>
        <strain evidence="5">ATCC 19365 / DSM 765 / NCIMB 8382 / VKM B-1628</strain>
    </source>
</reference>
<sequence length="412" mass="46253">MRIAYFHCFAGISGDMTLGALVDAGLDWELLQADLAKLPLSGYQLQREKVIKKGISGTKVQVLTEEGHVHRHLRDVREIINSSTLPEVVKEKSIQVFTRLAEAEAKIHQTSVDQIHFHEVGAMDAIIDIVGSVIGLWRLEIEEVYASPVHIGTGFTKCAHGTIPVPAPATLELLQGVPIYSKDIEKELVTPTGAAIITTYCQDFGNMPPMRADTTGYGAGEHDLVIPNLLRVTIGGKLDQVGSDGHIRYGGKGDVRQGDALMMEANIDDMNPEFYDYLINKFLKAGAMDVFLRKIQMKKNRPAIVLSLLIHTHQLETFYQQIFSETTSIGVRVYPVTKYMLPYEIKTLQTKLGQAKVKVARYQDSLRNVAPEYEDCRRLAEEQQIPLKEVYDMIKYEAYQRLEAKSYLETKK</sequence>
<dbReference type="eggNOG" id="COG1641">
    <property type="taxonomic scope" value="Bacteria"/>
</dbReference>
<dbReference type="InterPro" id="IPR002822">
    <property type="entry name" value="Ni_insertion"/>
</dbReference>
<dbReference type="OrthoDB" id="9765625at2"/>
<protein>
    <recommendedName>
        <fullName evidence="3">Pyridinium-3,5-bisthiocarboxylic acid mononucleotide nickel insertion protein</fullName>
        <shortName evidence="3">P2TMN nickel insertion protein</shortName>
        <ecNumber evidence="3">4.99.1.12</ecNumber>
    </recommendedName>
    <alternativeName>
        <fullName evidence="3">Nickel-pincer cofactor biosynthesis protein LarC</fullName>
    </alternativeName>
</protein>
<dbReference type="PANTHER" id="PTHR36566">
    <property type="entry name" value="NICKEL INSERTION PROTEIN-RELATED"/>
    <property type="match status" value="1"/>
</dbReference>
<dbReference type="PATRIC" id="fig|768706.3.peg.590"/>
<dbReference type="HOGENOM" id="CLU_028523_2_1_9"/>
<proteinExistence type="inferred from homology"/>
<dbReference type="EC" id="4.99.1.12" evidence="3"/>
<dbReference type="EMBL" id="CP003108">
    <property type="protein sequence ID" value="AET66316.1"/>
    <property type="molecule type" value="Genomic_DNA"/>
</dbReference>
<dbReference type="AlphaFoldDB" id="G7W588"/>
<evidence type="ECO:0000256" key="2">
    <source>
        <dbReference type="ARBA" id="ARBA00023239"/>
    </source>
</evidence>
<dbReference type="Gene3D" id="3.10.20.300">
    <property type="entry name" value="mk0293 like domain"/>
    <property type="match status" value="1"/>
</dbReference>
<dbReference type="GO" id="GO:0016151">
    <property type="term" value="F:nickel cation binding"/>
    <property type="evidence" value="ECO:0007669"/>
    <property type="project" value="UniProtKB-UniRule"/>
</dbReference>
<dbReference type="GO" id="GO:0051604">
    <property type="term" value="P:protein maturation"/>
    <property type="evidence" value="ECO:0007669"/>
    <property type="project" value="UniProtKB-UniRule"/>
</dbReference>
<name>G7W588_DESOD</name>
<accession>G7W588</accession>
<evidence type="ECO:0000313" key="5">
    <source>
        <dbReference type="Proteomes" id="UP000006346"/>
    </source>
</evidence>
<dbReference type="HAMAP" id="MF_01074">
    <property type="entry name" value="LarC"/>
    <property type="match status" value="1"/>
</dbReference>
<dbReference type="KEGG" id="dor:Desor_0621"/>
<dbReference type="PANTHER" id="PTHR36566:SF1">
    <property type="entry name" value="PYRIDINIUM-3,5-BISTHIOCARBOXYLIC ACID MONONUCLEOTIDE NICKEL INSERTION PROTEIN"/>
    <property type="match status" value="1"/>
</dbReference>
<keyword evidence="1 3" id="KW-0533">Nickel</keyword>
<reference evidence="5" key="1">
    <citation type="submission" date="2011-11" db="EMBL/GenBank/DDBJ databases">
        <title>Complete sequence of Desulfosporosinus orientis DSM 765.</title>
        <authorList>
            <person name="Lucas S."/>
            <person name="Han J."/>
            <person name="Lapidus A."/>
            <person name="Cheng J.-F."/>
            <person name="Goodwin L."/>
            <person name="Pitluck S."/>
            <person name="Peters L."/>
            <person name="Ovchinnikova G."/>
            <person name="Teshima H."/>
            <person name="Detter J.C."/>
            <person name="Han C."/>
            <person name="Tapia R."/>
            <person name="Land M."/>
            <person name="Hauser L."/>
            <person name="Kyrpides N."/>
            <person name="Ivanova N."/>
            <person name="Pagani I."/>
            <person name="Pester M."/>
            <person name="Spring S."/>
            <person name="Ollivier B."/>
            <person name="Rattei T."/>
            <person name="Klenk H.-P."/>
            <person name="Wagner M."/>
            <person name="Loy A."/>
            <person name="Woyke T."/>
        </authorList>
    </citation>
    <scope>NUCLEOTIDE SEQUENCE [LARGE SCALE GENOMIC DNA]</scope>
    <source>
        <strain evidence="5">ATCC 19365 / DSM 765 / NCIMB 8382 / VKM B-1628</strain>
    </source>
</reference>
<evidence type="ECO:0000256" key="1">
    <source>
        <dbReference type="ARBA" id="ARBA00022596"/>
    </source>
</evidence>
<keyword evidence="2 3" id="KW-0456">Lyase</keyword>
<dbReference type="RefSeq" id="WP_014183141.1">
    <property type="nucleotide sequence ID" value="NC_016584.1"/>
</dbReference>
<dbReference type="Pfam" id="PF01969">
    <property type="entry name" value="Ni_insertion"/>
    <property type="match status" value="1"/>
</dbReference>
<comment type="function">
    <text evidence="3">Involved in the biosynthesis of a nickel-pincer cofactor ((SCS)Ni(II) pincer complex). Binds Ni(2+), and functions in nickel delivery to pyridinium-3,5-bisthiocarboxylic acid mononucleotide (P2TMN), to form the mature cofactor. Is thus probably required for the activation of nickel-pincer cofactor-dependent enzymes.</text>
</comment>
<evidence type="ECO:0000256" key="3">
    <source>
        <dbReference type="HAMAP-Rule" id="MF_01074"/>
    </source>
</evidence>
<dbReference type="Gene3D" id="3.30.70.1380">
    <property type="entry name" value="Transcriptional regulatory protein pf0864 domain like"/>
    <property type="match status" value="1"/>
</dbReference>
<comment type="similarity">
    <text evidence="3">Belongs to the LarC family.</text>
</comment>
<comment type="catalytic activity">
    <reaction evidence="3">
        <text>Ni(II)-pyridinium-3,5-bisthiocarboxylate mononucleotide = pyridinium-3,5-bisthiocarboxylate mononucleotide + Ni(2+)</text>
        <dbReference type="Rhea" id="RHEA:54784"/>
        <dbReference type="ChEBI" id="CHEBI:49786"/>
        <dbReference type="ChEBI" id="CHEBI:137372"/>
        <dbReference type="ChEBI" id="CHEBI:137373"/>
        <dbReference type="EC" id="4.99.1.12"/>
    </reaction>
</comment>
<dbReference type="Proteomes" id="UP000006346">
    <property type="component" value="Chromosome"/>
</dbReference>
<dbReference type="NCBIfam" id="TIGR00299">
    <property type="entry name" value="nickel pincer cofactor biosynthesis protein LarC"/>
    <property type="match status" value="1"/>
</dbReference>
<dbReference type="STRING" id="768706.Desor_0621"/>
<dbReference type="GO" id="GO:0016829">
    <property type="term" value="F:lyase activity"/>
    <property type="evidence" value="ECO:0007669"/>
    <property type="project" value="UniProtKB-UniRule"/>
</dbReference>
<gene>
    <name evidence="3" type="primary">larC</name>
    <name evidence="4" type="ordered locus">Desor_0621</name>
</gene>
<evidence type="ECO:0000313" key="4">
    <source>
        <dbReference type="EMBL" id="AET66316.1"/>
    </source>
</evidence>
<organism evidence="4 5">
    <name type="scientific">Desulfosporosinus orientis (strain ATCC 19365 / DSM 765 / NCIMB 8382 / VKM B-1628 / Singapore I)</name>
    <name type="common">Desulfotomaculum orientis</name>
    <dbReference type="NCBI Taxonomy" id="768706"/>
    <lineage>
        <taxon>Bacteria</taxon>
        <taxon>Bacillati</taxon>
        <taxon>Bacillota</taxon>
        <taxon>Clostridia</taxon>
        <taxon>Eubacteriales</taxon>
        <taxon>Desulfitobacteriaceae</taxon>
        <taxon>Desulfosporosinus</taxon>
    </lineage>
</organism>
<keyword evidence="5" id="KW-1185">Reference proteome</keyword>